<keyword evidence="4 7" id="KW-0689">Ribosomal protein</keyword>
<comment type="similarity">
    <text evidence="1 7 8">Belongs to the universal ribosomal protein uL22 family.</text>
</comment>
<dbReference type="InterPro" id="IPR018260">
    <property type="entry name" value="Ribosomal_uL22_CS"/>
</dbReference>
<organism evidence="12 13">
    <name type="scientific">Candidatus Brennerbacteria bacterium CG11_big_fil_rev_8_21_14_0_20_43_10</name>
    <dbReference type="NCBI Taxonomy" id="1974523"/>
    <lineage>
        <taxon>Bacteria</taxon>
        <taxon>Candidatus Brenneribacteriota</taxon>
    </lineage>
</organism>
<evidence type="ECO:0000256" key="10">
    <source>
        <dbReference type="RuleBase" id="RU004008"/>
    </source>
</evidence>
<evidence type="ECO:0000313" key="13">
    <source>
        <dbReference type="Proteomes" id="UP000236846"/>
    </source>
</evidence>
<comment type="subunit">
    <text evidence="7 9">Part of the 50S ribosomal subunit.</text>
</comment>
<gene>
    <name evidence="7" type="primary">rplV</name>
    <name evidence="12" type="ORF">COV41_02065</name>
</gene>
<accession>A0A2H0PVT7</accession>
<name>A0A2H0PVT7_9BACT</name>
<keyword evidence="3 7" id="KW-0694">RNA-binding</keyword>
<dbReference type="Gene3D" id="3.90.470.10">
    <property type="entry name" value="Ribosomal protein L22/L17"/>
    <property type="match status" value="1"/>
</dbReference>
<proteinExistence type="inferred from homology"/>
<dbReference type="PANTHER" id="PTHR13501">
    <property type="entry name" value="CHLOROPLAST 50S RIBOSOMAL PROTEIN L22-RELATED"/>
    <property type="match status" value="1"/>
</dbReference>
<evidence type="ECO:0000256" key="11">
    <source>
        <dbReference type="SAM" id="MobiDB-lite"/>
    </source>
</evidence>
<evidence type="ECO:0000256" key="2">
    <source>
        <dbReference type="ARBA" id="ARBA00022730"/>
    </source>
</evidence>
<evidence type="ECO:0000256" key="6">
    <source>
        <dbReference type="ARBA" id="ARBA00035207"/>
    </source>
</evidence>
<evidence type="ECO:0000313" key="12">
    <source>
        <dbReference type="EMBL" id="PIR26159.1"/>
    </source>
</evidence>
<keyword evidence="2 7" id="KW-0699">rRNA-binding</keyword>
<evidence type="ECO:0000256" key="4">
    <source>
        <dbReference type="ARBA" id="ARBA00022980"/>
    </source>
</evidence>
<dbReference type="SUPFAM" id="SSF54843">
    <property type="entry name" value="Ribosomal protein L22"/>
    <property type="match status" value="1"/>
</dbReference>
<dbReference type="InterPro" id="IPR001063">
    <property type="entry name" value="Ribosomal_uL22"/>
</dbReference>
<dbReference type="CDD" id="cd00336">
    <property type="entry name" value="Ribosomal_L22"/>
    <property type="match status" value="1"/>
</dbReference>
<dbReference type="Proteomes" id="UP000236846">
    <property type="component" value="Unassembled WGS sequence"/>
</dbReference>
<comment type="caution">
    <text evidence="12">The sequence shown here is derived from an EMBL/GenBank/DDBJ whole genome shotgun (WGS) entry which is preliminary data.</text>
</comment>
<evidence type="ECO:0000256" key="3">
    <source>
        <dbReference type="ARBA" id="ARBA00022884"/>
    </source>
</evidence>
<dbReference type="GO" id="GO:0022625">
    <property type="term" value="C:cytosolic large ribosomal subunit"/>
    <property type="evidence" value="ECO:0007669"/>
    <property type="project" value="TreeGrafter"/>
</dbReference>
<comment type="function">
    <text evidence="7">The globular domain of the protein is located near the polypeptide exit tunnel on the outside of the subunit, while an extended beta-hairpin is found that lines the wall of the exit tunnel in the center of the 70S ribosome.</text>
</comment>
<dbReference type="InterPro" id="IPR036394">
    <property type="entry name" value="Ribosomal_uL22_sf"/>
</dbReference>
<dbReference type="GO" id="GO:0006412">
    <property type="term" value="P:translation"/>
    <property type="evidence" value="ECO:0007669"/>
    <property type="project" value="UniProtKB-UniRule"/>
</dbReference>
<sequence length="175" mass="19891">MQDIKVHANYIRIAPKKMRLVANVLKGMPFSHADAQLRNMTQKSVLPLRKALHSAGANAEHNYHLRIADLFVRNILIDPGPSLKRMRPRARGSGFPILKRTSHVTVILGIMRGKEDGTQSKDFVAQQEIKRTPQKTEVHLRKKFVQQAKSRASRIKQRATTRTGAKTRAFQRKAI</sequence>
<evidence type="ECO:0000256" key="9">
    <source>
        <dbReference type="RuleBase" id="RU004006"/>
    </source>
</evidence>
<comment type="function">
    <text evidence="7 10">This protein binds specifically to 23S rRNA; its binding is stimulated by other ribosomal proteins, e.g., L4, L17, and L20. It is important during the early stages of 50S assembly. It makes multiple contacts with different domains of the 23S rRNA in the assembled 50S subunit and ribosome.</text>
</comment>
<dbReference type="InterPro" id="IPR047867">
    <property type="entry name" value="Ribosomal_uL22_bac/org-type"/>
</dbReference>
<keyword evidence="5 7" id="KW-0687">Ribonucleoprotein</keyword>
<dbReference type="HAMAP" id="MF_01331_B">
    <property type="entry name" value="Ribosomal_uL22_B"/>
    <property type="match status" value="1"/>
</dbReference>
<dbReference type="PROSITE" id="PS00464">
    <property type="entry name" value="RIBOSOMAL_L22"/>
    <property type="match status" value="1"/>
</dbReference>
<dbReference type="NCBIfam" id="TIGR01044">
    <property type="entry name" value="rplV_bact"/>
    <property type="match status" value="1"/>
</dbReference>
<reference evidence="12 13" key="1">
    <citation type="submission" date="2017-09" db="EMBL/GenBank/DDBJ databases">
        <title>Depth-based differentiation of microbial function through sediment-hosted aquifers and enrichment of novel symbionts in the deep terrestrial subsurface.</title>
        <authorList>
            <person name="Probst A.J."/>
            <person name="Ladd B."/>
            <person name="Jarett J.K."/>
            <person name="Geller-Mcgrath D.E."/>
            <person name="Sieber C.M."/>
            <person name="Emerson J.B."/>
            <person name="Anantharaman K."/>
            <person name="Thomas B.C."/>
            <person name="Malmstrom R."/>
            <person name="Stieglmeier M."/>
            <person name="Klingl A."/>
            <person name="Woyke T."/>
            <person name="Ryan C.M."/>
            <person name="Banfield J.F."/>
        </authorList>
    </citation>
    <scope>NUCLEOTIDE SEQUENCE [LARGE SCALE GENOMIC DNA]</scope>
    <source>
        <strain evidence="12">CG11_big_fil_rev_8_21_14_0_20_43_10</strain>
    </source>
</reference>
<protein>
    <recommendedName>
        <fullName evidence="6 7">Large ribosomal subunit protein uL22</fullName>
    </recommendedName>
</protein>
<dbReference type="AlphaFoldDB" id="A0A2H0PVT7"/>
<evidence type="ECO:0000256" key="1">
    <source>
        <dbReference type="ARBA" id="ARBA00009451"/>
    </source>
</evidence>
<dbReference type="GO" id="GO:0003735">
    <property type="term" value="F:structural constituent of ribosome"/>
    <property type="evidence" value="ECO:0007669"/>
    <property type="project" value="InterPro"/>
</dbReference>
<feature type="region of interest" description="Disordered" evidence="11">
    <location>
        <begin position="149"/>
        <end position="175"/>
    </location>
</feature>
<dbReference type="InterPro" id="IPR005727">
    <property type="entry name" value="Ribosomal_uL22_bac/chlpt-type"/>
</dbReference>
<dbReference type="Pfam" id="PF00237">
    <property type="entry name" value="Ribosomal_L22"/>
    <property type="match status" value="1"/>
</dbReference>
<evidence type="ECO:0000256" key="5">
    <source>
        <dbReference type="ARBA" id="ARBA00023274"/>
    </source>
</evidence>
<evidence type="ECO:0000256" key="8">
    <source>
        <dbReference type="RuleBase" id="RU004005"/>
    </source>
</evidence>
<dbReference type="GO" id="GO:0019843">
    <property type="term" value="F:rRNA binding"/>
    <property type="evidence" value="ECO:0007669"/>
    <property type="project" value="UniProtKB-UniRule"/>
</dbReference>
<dbReference type="EMBL" id="PCXE01000036">
    <property type="protein sequence ID" value="PIR26159.1"/>
    <property type="molecule type" value="Genomic_DNA"/>
</dbReference>
<evidence type="ECO:0000256" key="7">
    <source>
        <dbReference type="HAMAP-Rule" id="MF_01331"/>
    </source>
</evidence>
<dbReference type="PANTHER" id="PTHR13501:SF8">
    <property type="entry name" value="LARGE RIBOSOMAL SUBUNIT PROTEIN UL22M"/>
    <property type="match status" value="1"/>
</dbReference>